<keyword evidence="9" id="KW-0963">Cytoplasm</keyword>
<comment type="similarity">
    <text evidence="9">Belongs to the carbohydrate kinase PfkB family. Ribokinase subfamily.</text>
</comment>
<dbReference type="InterPro" id="IPR011611">
    <property type="entry name" value="PfkB_dom"/>
</dbReference>
<keyword evidence="6 9" id="KW-0460">Magnesium</keyword>
<dbReference type="CDD" id="cd01174">
    <property type="entry name" value="ribokinase"/>
    <property type="match status" value="1"/>
</dbReference>
<keyword evidence="8 9" id="KW-0119">Carbohydrate metabolism</keyword>
<comment type="subunit">
    <text evidence="9">Homodimer.</text>
</comment>
<dbReference type="PANTHER" id="PTHR10584:SF166">
    <property type="entry name" value="RIBOKINASE"/>
    <property type="match status" value="1"/>
</dbReference>
<keyword evidence="4 9" id="KW-0418">Kinase</keyword>
<evidence type="ECO:0000256" key="3">
    <source>
        <dbReference type="ARBA" id="ARBA00022741"/>
    </source>
</evidence>
<evidence type="ECO:0000256" key="6">
    <source>
        <dbReference type="ARBA" id="ARBA00022842"/>
    </source>
</evidence>
<reference evidence="11" key="2">
    <citation type="submission" date="2014-03" db="EMBL/GenBank/DDBJ databases">
        <authorList>
            <person name="Urmite Genomes"/>
        </authorList>
    </citation>
    <scope>NUCLEOTIDE SEQUENCE</scope>
    <source>
        <strain evidence="11">DSM 44829</strain>
    </source>
</reference>
<comment type="caution">
    <text evidence="9">Lacks conserved residue(s) required for the propagation of feature annotation.</text>
</comment>
<dbReference type="OrthoDB" id="9775849at2"/>
<feature type="binding site" evidence="9">
    <location>
        <position position="285"/>
    </location>
    <ligand>
        <name>K(+)</name>
        <dbReference type="ChEBI" id="CHEBI:29103"/>
    </ligand>
</feature>
<comment type="cofactor">
    <cofactor evidence="9">
        <name>Mg(2+)</name>
        <dbReference type="ChEBI" id="CHEBI:18420"/>
    </cofactor>
    <text evidence="9">Requires a divalent cation, most likely magnesium in vivo, as an electrophilic catalyst to aid phosphoryl group transfer. It is the chelate of the metal and the nucleotide that is the actual substrate.</text>
</comment>
<dbReference type="SUPFAM" id="SSF53613">
    <property type="entry name" value="Ribokinase-like"/>
    <property type="match status" value="1"/>
</dbReference>
<dbReference type="STRING" id="258533.BN977_03786"/>
<feature type="binding site" evidence="9">
    <location>
        <position position="139"/>
    </location>
    <ligand>
        <name>substrate</name>
    </ligand>
</feature>
<feature type="binding site" evidence="9">
    <location>
        <begin position="217"/>
        <end position="222"/>
    </location>
    <ligand>
        <name>ATP</name>
        <dbReference type="ChEBI" id="CHEBI:30616"/>
    </ligand>
</feature>
<feature type="binding site" evidence="9">
    <location>
        <position position="283"/>
    </location>
    <ligand>
        <name>K(+)</name>
        <dbReference type="ChEBI" id="CHEBI:29103"/>
    </ligand>
</feature>
<dbReference type="InterPro" id="IPR011877">
    <property type="entry name" value="Ribokinase"/>
</dbReference>
<dbReference type="GO" id="GO:0019303">
    <property type="term" value="P:D-ribose catabolic process"/>
    <property type="evidence" value="ECO:0007669"/>
    <property type="project" value="UniProtKB-UniRule"/>
</dbReference>
<reference evidence="11" key="1">
    <citation type="submission" date="2014-03" db="EMBL/GenBank/DDBJ databases">
        <title>Draft Genome Sequence of Mycobacterium cosmeticum DSM 44829.</title>
        <authorList>
            <person name="Croce O."/>
            <person name="Robert C."/>
            <person name="Raoult D."/>
            <person name="Drancourt M."/>
        </authorList>
    </citation>
    <scope>NUCLEOTIDE SEQUENCE [LARGE SCALE GENOMIC DNA]</scope>
    <source>
        <strain evidence="11">DSM 44829</strain>
    </source>
</reference>
<keyword evidence="3 9" id="KW-0547">Nucleotide-binding</keyword>
<dbReference type="eggNOG" id="COG0524">
    <property type="taxonomic scope" value="Bacteria"/>
</dbReference>
<comment type="activity regulation">
    <text evidence="9">Activated by a monovalent cation that binds near, but not in, the active site. The most likely occupant of the site in vivo is potassium. Ion binding induces a conformational change that may alter substrate affinity.</text>
</comment>
<dbReference type="InterPro" id="IPR002139">
    <property type="entry name" value="Ribo/fructo_kinase"/>
</dbReference>
<evidence type="ECO:0000256" key="1">
    <source>
        <dbReference type="ARBA" id="ARBA00022679"/>
    </source>
</evidence>
<feature type="binding site" evidence="9">
    <location>
        <begin position="14"/>
        <end position="16"/>
    </location>
    <ligand>
        <name>substrate</name>
    </ligand>
</feature>
<comment type="caution">
    <text evidence="11">The sequence shown here is derived from an EMBL/GenBank/DDBJ whole genome shotgun (WGS) entry which is preliminary data.</text>
</comment>
<protein>
    <recommendedName>
        <fullName evidence="9">Ribokinase</fullName>
        <shortName evidence="9">RK</shortName>
        <ecNumber evidence="9">2.7.1.15</ecNumber>
    </recommendedName>
</protein>
<feature type="binding site" evidence="9">
    <location>
        <position position="246"/>
    </location>
    <ligand>
        <name>K(+)</name>
        <dbReference type="ChEBI" id="CHEBI:29103"/>
    </ligand>
</feature>
<feature type="binding site" evidence="9">
    <location>
        <position position="250"/>
    </location>
    <ligand>
        <name>substrate</name>
    </ligand>
</feature>
<evidence type="ECO:0000256" key="5">
    <source>
        <dbReference type="ARBA" id="ARBA00022840"/>
    </source>
</evidence>
<dbReference type="UniPathway" id="UPA00916">
    <property type="reaction ID" value="UER00889"/>
</dbReference>
<feature type="binding site" evidence="9">
    <location>
        <begin position="249"/>
        <end position="250"/>
    </location>
    <ligand>
        <name>ATP</name>
        <dbReference type="ChEBI" id="CHEBI:30616"/>
    </ligand>
</feature>
<dbReference type="HAMAP" id="MF_01987">
    <property type="entry name" value="Ribokinase"/>
    <property type="match status" value="1"/>
</dbReference>
<dbReference type="Gene3D" id="3.40.1190.20">
    <property type="match status" value="1"/>
</dbReference>
<evidence type="ECO:0000259" key="10">
    <source>
        <dbReference type="Pfam" id="PF00294"/>
    </source>
</evidence>
<organism evidence="11 12">
    <name type="scientific">Mycolicibacterium cosmeticum</name>
    <dbReference type="NCBI Taxonomy" id="258533"/>
    <lineage>
        <taxon>Bacteria</taxon>
        <taxon>Bacillati</taxon>
        <taxon>Actinomycetota</taxon>
        <taxon>Actinomycetes</taxon>
        <taxon>Mycobacteriales</taxon>
        <taxon>Mycobacteriaceae</taxon>
        <taxon>Mycolicibacterium</taxon>
    </lineage>
</organism>
<dbReference type="AlphaFoldDB" id="W9B2C3"/>
<evidence type="ECO:0000256" key="7">
    <source>
        <dbReference type="ARBA" id="ARBA00022958"/>
    </source>
</evidence>
<comment type="subcellular location">
    <subcellularLocation>
        <location evidence="9">Cytoplasm</location>
    </subcellularLocation>
</comment>
<comment type="catalytic activity">
    <reaction evidence="9">
        <text>D-ribose + ATP = D-ribose 5-phosphate + ADP + H(+)</text>
        <dbReference type="Rhea" id="RHEA:13697"/>
        <dbReference type="ChEBI" id="CHEBI:15378"/>
        <dbReference type="ChEBI" id="CHEBI:30616"/>
        <dbReference type="ChEBI" id="CHEBI:47013"/>
        <dbReference type="ChEBI" id="CHEBI:78346"/>
        <dbReference type="ChEBI" id="CHEBI:456216"/>
        <dbReference type="EC" id="2.7.1.15"/>
    </reaction>
</comment>
<feature type="binding site" evidence="9">
    <location>
        <begin position="42"/>
        <end position="46"/>
    </location>
    <ligand>
        <name>substrate</name>
    </ligand>
</feature>
<dbReference type="Proteomes" id="UP000028870">
    <property type="component" value="Unassembled WGS sequence"/>
</dbReference>
<keyword evidence="1 9" id="KW-0808">Transferase</keyword>
<feature type="active site" description="Proton acceptor" evidence="9">
    <location>
        <position position="250"/>
    </location>
</feature>
<keyword evidence="5 9" id="KW-0067">ATP-binding</keyword>
<sequence length="305" mass="30604">MPEAAPIVVVGSVNVDHVVTATRFPAPGETVAGTSISSAVGGKGANQAVAAALAGASVTMVATIGDDGDGADAKKRLSEHGVDTAHVAVSPSTPTGTAWITVAEGDNTIIVVPGANGRWTVGALPDVIDTAAIVVCQLEIPLDIVTAVAERTTGRFVLNAAPAAALPDRLLARCDVLVVNEHELAAVAGTAVTVDDDGIAAAHARLRRRGVAAVVTTRGAAGAIVTDDDGRTTILPALPSTVVDTTGAGDAFVGVTVARLSLGEPLAEACRWGIVAGALAVRELGAQESYADLSTLSRVSQEYRS</sequence>
<evidence type="ECO:0000256" key="4">
    <source>
        <dbReference type="ARBA" id="ARBA00022777"/>
    </source>
</evidence>
<evidence type="ECO:0000313" key="11">
    <source>
        <dbReference type="EMBL" id="CDO08966.1"/>
    </source>
</evidence>
<dbReference type="EC" id="2.7.1.15" evidence="9"/>
<gene>
    <name evidence="9" type="primary">rbsK</name>
    <name evidence="11" type="ORF">BN977_03786</name>
</gene>
<keyword evidence="12" id="KW-1185">Reference proteome</keyword>
<dbReference type="GO" id="GO:0004747">
    <property type="term" value="F:ribokinase activity"/>
    <property type="evidence" value="ECO:0007669"/>
    <property type="project" value="UniProtKB-UniRule"/>
</dbReference>
<evidence type="ECO:0000313" key="12">
    <source>
        <dbReference type="Proteomes" id="UP000028870"/>
    </source>
</evidence>
<dbReference type="PANTHER" id="PTHR10584">
    <property type="entry name" value="SUGAR KINASE"/>
    <property type="match status" value="1"/>
</dbReference>
<dbReference type="GO" id="GO:0046872">
    <property type="term" value="F:metal ion binding"/>
    <property type="evidence" value="ECO:0007669"/>
    <property type="project" value="UniProtKB-KW"/>
</dbReference>
<feature type="domain" description="Carbohydrate kinase PfkB" evidence="10">
    <location>
        <begin position="7"/>
        <end position="289"/>
    </location>
</feature>
<dbReference type="GO" id="GO:0005829">
    <property type="term" value="C:cytosol"/>
    <property type="evidence" value="ECO:0007669"/>
    <property type="project" value="TreeGrafter"/>
</dbReference>
<feature type="binding site" evidence="9">
    <location>
        <position position="244"/>
    </location>
    <ligand>
        <name>K(+)</name>
        <dbReference type="ChEBI" id="CHEBI:29103"/>
    </ligand>
</feature>
<comment type="function">
    <text evidence="9">Catalyzes the phosphorylation of ribose at O-5 in a reaction requiring ATP and magnesium. The resulting D-ribose-5-phosphate can then be used either for sythesis of nucleotides, histidine, and tryptophan, or as a component of the pentose phosphate pathway.</text>
</comment>
<comment type="pathway">
    <text evidence="9">Carbohydrate metabolism; D-ribose degradation; D-ribose 5-phosphate from beta-D-ribopyranose: step 2/2.</text>
</comment>
<keyword evidence="2 9" id="KW-0479">Metal-binding</keyword>
<dbReference type="EMBL" id="CCBB010000002">
    <property type="protein sequence ID" value="CDO08966.1"/>
    <property type="molecule type" value="Genomic_DNA"/>
</dbReference>
<proteinExistence type="inferred from homology"/>
<evidence type="ECO:0000256" key="2">
    <source>
        <dbReference type="ARBA" id="ARBA00022723"/>
    </source>
</evidence>
<dbReference type="InterPro" id="IPR029056">
    <property type="entry name" value="Ribokinase-like"/>
</dbReference>
<dbReference type="PRINTS" id="PR00990">
    <property type="entry name" value="RIBOKINASE"/>
</dbReference>
<dbReference type="GO" id="GO:0005524">
    <property type="term" value="F:ATP binding"/>
    <property type="evidence" value="ECO:0007669"/>
    <property type="project" value="UniProtKB-UniRule"/>
</dbReference>
<keyword evidence="7 9" id="KW-0630">Potassium</keyword>
<feature type="binding site" evidence="9">
    <location>
        <position position="289"/>
    </location>
    <ligand>
        <name>K(+)</name>
        <dbReference type="ChEBI" id="CHEBI:29103"/>
    </ligand>
</feature>
<accession>W9B2C3</accession>
<feature type="binding site" evidence="9">
    <location>
        <position position="280"/>
    </location>
    <ligand>
        <name>K(+)</name>
        <dbReference type="ChEBI" id="CHEBI:29103"/>
    </ligand>
</feature>
<name>W9B2C3_MYCCO</name>
<evidence type="ECO:0000256" key="8">
    <source>
        <dbReference type="ARBA" id="ARBA00023277"/>
    </source>
</evidence>
<feature type="binding site" evidence="9">
    <location>
        <position position="180"/>
    </location>
    <ligand>
        <name>ATP</name>
        <dbReference type="ChEBI" id="CHEBI:30616"/>
    </ligand>
</feature>
<dbReference type="Pfam" id="PF00294">
    <property type="entry name" value="PfkB"/>
    <property type="match status" value="1"/>
</dbReference>
<evidence type="ECO:0000256" key="9">
    <source>
        <dbReference type="HAMAP-Rule" id="MF_01987"/>
    </source>
</evidence>